<dbReference type="PANTHER" id="PTHR23507:SF1">
    <property type="entry name" value="FI18259P1-RELATED"/>
    <property type="match status" value="1"/>
</dbReference>
<sequence>MTDPTHELRTQDENTPLLSSGDTPPASILGPKKPGKLRVLVITSILVLAVDFGLYLTIVPQTDIFENIICRNYLANTNQPTPAVPPVNLCKSEPVQSELALVNGWKETFDVLPGIVLSVPYGILADKWGRKPVITLGMLGIILGECWVRIICLYSNILPLRLVWVSGVWRIVGGGDLTLTSIALAMVADLFSGDEMATALFRLNSVAILAEILATPVSASLMRYNAWLPFMLGLGISILGSFAVVFLPESLADAQANTCSSAILGEEEEGSELVSAKRDMPKYLKSKVRAVRDSSRFLFNPPGMISPLFALFITSLGKQSTTLLLQYSSMKFDWSLASSSFLVSLRGAVTMASFLFLMPGLSSWITHYLHLHGKWKDLWLSQGTSLISGIGFFIVAITTSPVILVIGMIFLSFGAGFPVTCRSFVTSLVPPDHVGRLYSAITAAMSVGVVASGPFLAYAFSLGLRLGSLWIGLPFLLASVAYFLGYIALSRLQIPWGAHPAEEQEPLVP</sequence>
<reference evidence="7 8" key="1">
    <citation type="submission" date="2015-02" db="EMBL/GenBank/DDBJ databases">
        <title>Draft Genome Sequences of Two Closely-Related Aflatoxigenic Aspergillus Species Obtained from the Cote d'Ivoire.</title>
        <authorList>
            <person name="Moore G.G."/>
            <person name="Beltz S.B."/>
            <person name="Mack B.M."/>
        </authorList>
    </citation>
    <scope>NUCLEOTIDE SEQUENCE [LARGE SCALE GENOMIC DNA]</scope>
    <source>
        <strain evidence="7 8">SRRC1432</strain>
    </source>
</reference>
<dbReference type="Proteomes" id="UP000034947">
    <property type="component" value="Unassembled WGS sequence"/>
</dbReference>
<dbReference type="Pfam" id="PF07690">
    <property type="entry name" value="MFS_1"/>
    <property type="match status" value="1"/>
</dbReference>
<dbReference type="GO" id="GO:0016020">
    <property type="term" value="C:membrane"/>
    <property type="evidence" value="ECO:0007669"/>
    <property type="project" value="UniProtKB-SubCell"/>
</dbReference>
<evidence type="ECO:0000313" key="7">
    <source>
        <dbReference type="EMBL" id="KKK17907.1"/>
    </source>
</evidence>
<dbReference type="AlphaFoldDB" id="A0A0F8X2Z3"/>
<feature type="region of interest" description="Disordered" evidence="5">
    <location>
        <begin position="1"/>
        <end position="30"/>
    </location>
</feature>
<evidence type="ECO:0000256" key="6">
    <source>
        <dbReference type="SAM" id="Phobius"/>
    </source>
</evidence>
<keyword evidence="2 6" id="KW-0812">Transmembrane</keyword>
<dbReference type="Gene3D" id="1.20.1250.20">
    <property type="entry name" value="MFS general substrate transporter like domains"/>
    <property type="match status" value="1"/>
</dbReference>
<evidence type="ECO:0000256" key="5">
    <source>
        <dbReference type="SAM" id="MobiDB-lite"/>
    </source>
</evidence>
<evidence type="ECO:0008006" key="9">
    <source>
        <dbReference type="Google" id="ProtNLM"/>
    </source>
</evidence>
<dbReference type="VEuPathDB" id="FungiDB:P175DRAFT_0517402"/>
<keyword evidence="4 6" id="KW-0472">Membrane</keyword>
<proteinExistence type="predicted"/>
<feature type="transmembrane region" description="Helical" evidence="6">
    <location>
        <begin position="336"/>
        <end position="357"/>
    </location>
</feature>
<evidence type="ECO:0000313" key="8">
    <source>
        <dbReference type="Proteomes" id="UP000034947"/>
    </source>
</evidence>
<feature type="transmembrane region" description="Helical" evidence="6">
    <location>
        <begin position="437"/>
        <end position="461"/>
    </location>
</feature>
<evidence type="ECO:0000256" key="2">
    <source>
        <dbReference type="ARBA" id="ARBA00022692"/>
    </source>
</evidence>
<feature type="transmembrane region" description="Helical" evidence="6">
    <location>
        <begin position="39"/>
        <end position="58"/>
    </location>
</feature>
<feature type="transmembrane region" description="Helical" evidence="6">
    <location>
        <begin position="133"/>
        <end position="157"/>
    </location>
</feature>
<dbReference type="InterPro" id="IPR036259">
    <property type="entry name" value="MFS_trans_sf"/>
</dbReference>
<evidence type="ECO:0000256" key="4">
    <source>
        <dbReference type="ARBA" id="ARBA00023136"/>
    </source>
</evidence>
<organism evidence="7 8">
    <name type="scientific">Aspergillus ochraceoroseus</name>
    <dbReference type="NCBI Taxonomy" id="138278"/>
    <lineage>
        <taxon>Eukaryota</taxon>
        <taxon>Fungi</taxon>
        <taxon>Dikarya</taxon>
        <taxon>Ascomycota</taxon>
        <taxon>Pezizomycotina</taxon>
        <taxon>Eurotiomycetes</taxon>
        <taxon>Eurotiomycetidae</taxon>
        <taxon>Eurotiales</taxon>
        <taxon>Aspergillaceae</taxon>
        <taxon>Aspergillus</taxon>
        <taxon>Aspergillus subgen. Nidulantes</taxon>
    </lineage>
</organism>
<keyword evidence="3 6" id="KW-1133">Transmembrane helix</keyword>
<accession>A0A0F8X2Z3</accession>
<feature type="transmembrane region" description="Helical" evidence="6">
    <location>
        <begin position="227"/>
        <end position="247"/>
    </location>
</feature>
<comment type="subcellular location">
    <subcellularLocation>
        <location evidence="1">Membrane</location>
        <topology evidence="1">Multi-pass membrane protein</topology>
    </subcellularLocation>
</comment>
<keyword evidence="8" id="KW-1185">Reference proteome</keyword>
<evidence type="ECO:0000256" key="3">
    <source>
        <dbReference type="ARBA" id="ARBA00022989"/>
    </source>
</evidence>
<feature type="transmembrane region" description="Helical" evidence="6">
    <location>
        <begin position="169"/>
        <end position="191"/>
    </location>
</feature>
<feature type="transmembrane region" description="Helical" evidence="6">
    <location>
        <begin position="467"/>
        <end position="489"/>
    </location>
</feature>
<comment type="caution">
    <text evidence="7">The sequence shown here is derived from an EMBL/GenBank/DDBJ whole genome shotgun (WGS) entry which is preliminary data.</text>
</comment>
<dbReference type="EMBL" id="JYKN01002044">
    <property type="protein sequence ID" value="KKK17907.1"/>
    <property type="molecule type" value="Genomic_DNA"/>
</dbReference>
<protein>
    <recommendedName>
        <fullName evidence="9">Major facilitator superfamily (MFS) profile domain-containing protein</fullName>
    </recommendedName>
</protein>
<feature type="transmembrane region" description="Helical" evidence="6">
    <location>
        <begin position="297"/>
        <end position="316"/>
    </location>
</feature>
<feature type="compositionally biased region" description="Basic and acidic residues" evidence="5">
    <location>
        <begin position="1"/>
        <end position="12"/>
    </location>
</feature>
<feature type="transmembrane region" description="Helical" evidence="6">
    <location>
        <begin position="403"/>
        <end position="425"/>
    </location>
</feature>
<gene>
    <name evidence="7" type="ORF">AOCH_001689</name>
</gene>
<dbReference type="PANTHER" id="PTHR23507">
    <property type="entry name" value="ZGC:174356"/>
    <property type="match status" value="1"/>
</dbReference>
<evidence type="ECO:0000256" key="1">
    <source>
        <dbReference type="ARBA" id="ARBA00004141"/>
    </source>
</evidence>
<dbReference type="GO" id="GO:0022857">
    <property type="term" value="F:transmembrane transporter activity"/>
    <property type="evidence" value="ECO:0007669"/>
    <property type="project" value="InterPro"/>
</dbReference>
<feature type="compositionally biased region" description="Polar residues" evidence="5">
    <location>
        <begin position="13"/>
        <end position="22"/>
    </location>
</feature>
<name>A0A0F8X2Z3_9EURO</name>
<dbReference type="SUPFAM" id="SSF103473">
    <property type="entry name" value="MFS general substrate transporter"/>
    <property type="match status" value="1"/>
</dbReference>
<dbReference type="InterPro" id="IPR011701">
    <property type="entry name" value="MFS"/>
</dbReference>
<dbReference type="OrthoDB" id="194139at2759"/>